<comment type="caution">
    <text evidence="1">The sequence shown here is derived from an EMBL/GenBank/DDBJ whole genome shotgun (WGS) entry which is preliminary data.</text>
</comment>
<dbReference type="GO" id="GO:0016787">
    <property type="term" value="F:hydrolase activity"/>
    <property type="evidence" value="ECO:0007669"/>
    <property type="project" value="InterPro"/>
</dbReference>
<evidence type="ECO:0000313" key="1">
    <source>
        <dbReference type="EMBL" id="CAE7352368.1"/>
    </source>
</evidence>
<proteinExistence type="predicted"/>
<dbReference type="PANTHER" id="PTHR21562:SF122">
    <property type="entry name" value="PALMITOLEOYL-PROTEIN CARBOXYLESTERASE NOTUM"/>
    <property type="match status" value="1"/>
</dbReference>
<dbReference type="Proteomes" id="UP000649617">
    <property type="component" value="Unassembled WGS sequence"/>
</dbReference>
<reference evidence="1" key="1">
    <citation type="submission" date="2021-02" db="EMBL/GenBank/DDBJ databases">
        <authorList>
            <person name="Dougan E. K."/>
            <person name="Rhodes N."/>
            <person name="Thang M."/>
            <person name="Chan C."/>
        </authorList>
    </citation>
    <scope>NUCLEOTIDE SEQUENCE</scope>
</reference>
<evidence type="ECO:0000313" key="2">
    <source>
        <dbReference type="Proteomes" id="UP000649617"/>
    </source>
</evidence>
<dbReference type="InterPro" id="IPR004963">
    <property type="entry name" value="PAE/NOTUM"/>
</dbReference>
<name>A0A812PFT8_SYMPI</name>
<accession>A0A812PFT8</accession>
<dbReference type="PANTHER" id="PTHR21562">
    <property type="entry name" value="NOTUM-RELATED"/>
    <property type="match status" value="1"/>
</dbReference>
<sequence>MVLLDEVQMLLPQVRVHGFLDSPYFVDIPSFAANFTGFQQQSADVLANFNAWSVVSESCYQWYGHEEAWKCLFGQYRMPFLRTPFLVIASQFDSWQLSHLVHGYSGIQTHPNLTRPELGYTEKFAARTQAGLTNLKQSMPKGSYIYSSACYNHHISEKRSFFTSATSSGLTESEALEAIWTHNGEGFNCGRGCDRREEIII</sequence>
<dbReference type="EMBL" id="CAJNIZ010013647">
    <property type="protein sequence ID" value="CAE7352368.1"/>
    <property type="molecule type" value="Genomic_DNA"/>
</dbReference>
<keyword evidence="2" id="KW-1185">Reference proteome</keyword>
<protein>
    <submittedName>
        <fullName evidence="1">Notum2 protein</fullName>
    </submittedName>
</protein>
<dbReference type="OrthoDB" id="2015280at2759"/>
<gene>
    <name evidence="1" type="primary">notum2</name>
    <name evidence="1" type="ORF">SPIL2461_LOCUS8369</name>
</gene>
<organism evidence="1 2">
    <name type="scientific">Symbiodinium pilosum</name>
    <name type="common">Dinoflagellate</name>
    <dbReference type="NCBI Taxonomy" id="2952"/>
    <lineage>
        <taxon>Eukaryota</taxon>
        <taxon>Sar</taxon>
        <taxon>Alveolata</taxon>
        <taxon>Dinophyceae</taxon>
        <taxon>Suessiales</taxon>
        <taxon>Symbiodiniaceae</taxon>
        <taxon>Symbiodinium</taxon>
    </lineage>
</organism>
<dbReference type="Pfam" id="PF03283">
    <property type="entry name" value="PAE"/>
    <property type="match status" value="1"/>
</dbReference>
<dbReference type="AlphaFoldDB" id="A0A812PFT8"/>